<proteinExistence type="predicted"/>
<dbReference type="AlphaFoldDB" id="A0A1N7K932"/>
<feature type="domain" description="Putative heavy-metal chelation" evidence="1">
    <location>
        <begin position="295"/>
        <end position="367"/>
    </location>
</feature>
<dbReference type="EMBL" id="FTOA01000002">
    <property type="protein sequence ID" value="SIS58106.1"/>
    <property type="molecule type" value="Genomic_DNA"/>
</dbReference>
<keyword evidence="3" id="KW-1185">Reference proteome</keyword>
<reference evidence="2 3" key="1">
    <citation type="submission" date="2017-01" db="EMBL/GenBank/DDBJ databases">
        <authorList>
            <person name="Mah S.A."/>
            <person name="Swanson W.J."/>
            <person name="Moy G.W."/>
            <person name="Vacquier V.D."/>
        </authorList>
    </citation>
    <scope>NUCLEOTIDE SEQUENCE [LARGE SCALE GENOMIC DNA]</scope>
    <source>
        <strain evidence="2 3">DSM 11589</strain>
    </source>
</reference>
<protein>
    <recommendedName>
        <fullName evidence="1">Putative heavy-metal chelation domain-containing protein</fullName>
    </recommendedName>
</protein>
<dbReference type="InterPro" id="IPR018912">
    <property type="entry name" value="DUF2478"/>
</dbReference>
<evidence type="ECO:0000313" key="2">
    <source>
        <dbReference type="EMBL" id="SIS58106.1"/>
    </source>
</evidence>
<dbReference type="SUPFAM" id="SSF159713">
    <property type="entry name" value="Dhaf3308-like"/>
    <property type="match status" value="1"/>
</dbReference>
<dbReference type="InterPro" id="IPR007161">
    <property type="entry name" value="DUF364"/>
</dbReference>
<dbReference type="STRING" id="80876.SAMN05421779_102659"/>
<dbReference type="Pfam" id="PF10649">
    <property type="entry name" value="DUF2478"/>
    <property type="match status" value="1"/>
</dbReference>
<evidence type="ECO:0000259" key="1">
    <source>
        <dbReference type="Pfam" id="PF04016"/>
    </source>
</evidence>
<dbReference type="Gene3D" id="3.40.50.11590">
    <property type="match status" value="1"/>
</dbReference>
<gene>
    <name evidence="2" type="ORF">SAMN05421779_102659</name>
</gene>
<dbReference type="Pfam" id="PF04016">
    <property type="entry name" value="DUF364"/>
    <property type="match status" value="1"/>
</dbReference>
<organism evidence="2 3">
    <name type="scientific">Insolitispirillum peregrinum</name>
    <dbReference type="NCBI Taxonomy" id="80876"/>
    <lineage>
        <taxon>Bacteria</taxon>
        <taxon>Pseudomonadati</taxon>
        <taxon>Pseudomonadota</taxon>
        <taxon>Alphaproteobacteria</taxon>
        <taxon>Rhodospirillales</taxon>
        <taxon>Novispirillaceae</taxon>
        <taxon>Insolitispirillum</taxon>
    </lineage>
</organism>
<dbReference type="Proteomes" id="UP000185678">
    <property type="component" value="Unassembled WGS sequence"/>
</dbReference>
<evidence type="ECO:0000313" key="3">
    <source>
        <dbReference type="Proteomes" id="UP000185678"/>
    </source>
</evidence>
<accession>A0A1N7K932</accession>
<name>A0A1N7K932_9PROT</name>
<dbReference type="Gene3D" id="3.30.390.100">
    <property type="match status" value="1"/>
</dbReference>
<sequence>MADFARTLHQRGFSVVGVVQQTLRGEDGRKSDMVLVDVISGDRLSVSQRLGSGSQSCTLDEQAVCSVSGRLLSALEQQPDLLVLSKFAHLEAEGRGFRAEFATAASGRIPVLTTVPSDSVEAWMDFTGGRGVLLPPDLDALWQWWGAAHLLADLAGSLSGEAGTVRQAVLGRHWVMLEGACGWGLAPVPAYAAMTTDAPPPPAVGMAMQDVAAGLMCGSPWGAAWALAALVAGHGKGGMPLDEPYGGVADAHDPARSSATVNILSATVQNSLVTVPVGALAMSLPQALVSSPWWLPAAAAVALPAAALAERSLPALLGQVSPESCVVLAGLAVPLTPRLLSYGLSALIGAEIHDPGGCAQAIRAGASDERDLLPFVRLRVLAR</sequence>